<keyword evidence="1" id="KW-0812">Transmembrane</keyword>
<gene>
    <name evidence="2" type="ORF">IQ241_00690</name>
</gene>
<reference evidence="2" key="1">
    <citation type="submission" date="2020-10" db="EMBL/GenBank/DDBJ databases">
        <authorList>
            <person name="Castelo-Branco R."/>
            <person name="Eusebio N."/>
            <person name="Adriana R."/>
            <person name="Vieira A."/>
            <person name="Brugerolle De Fraissinette N."/>
            <person name="Rezende De Castro R."/>
            <person name="Schneider M.P."/>
            <person name="Vasconcelos V."/>
            <person name="Leao P.N."/>
        </authorList>
    </citation>
    <scope>NUCLEOTIDE SEQUENCE</scope>
    <source>
        <strain evidence="2">LEGE 07310</strain>
    </source>
</reference>
<organism evidence="2 3">
    <name type="scientific">Vasconcelosia minhoensis LEGE 07310</name>
    <dbReference type="NCBI Taxonomy" id="915328"/>
    <lineage>
        <taxon>Bacteria</taxon>
        <taxon>Bacillati</taxon>
        <taxon>Cyanobacteriota</taxon>
        <taxon>Cyanophyceae</taxon>
        <taxon>Nodosilineales</taxon>
        <taxon>Cymatolegaceae</taxon>
        <taxon>Vasconcelosia</taxon>
        <taxon>Vasconcelosia minhoensis</taxon>
    </lineage>
</organism>
<evidence type="ECO:0000313" key="3">
    <source>
        <dbReference type="Proteomes" id="UP000636505"/>
    </source>
</evidence>
<keyword evidence="1" id="KW-1133">Transmembrane helix</keyword>
<protein>
    <submittedName>
        <fullName evidence="2">Uncharacterized protein</fullName>
    </submittedName>
</protein>
<keyword evidence="1" id="KW-0472">Membrane</keyword>
<dbReference type="AlphaFoldDB" id="A0A8J7DQ34"/>
<comment type="caution">
    <text evidence="2">The sequence shown here is derived from an EMBL/GenBank/DDBJ whole genome shotgun (WGS) entry which is preliminary data.</text>
</comment>
<accession>A0A8J7DQ34</accession>
<proteinExistence type="predicted"/>
<evidence type="ECO:0000313" key="2">
    <source>
        <dbReference type="EMBL" id="MBE9075829.1"/>
    </source>
</evidence>
<evidence type="ECO:0000256" key="1">
    <source>
        <dbReference type="SAM" id="Phobius"/>
    </source>
</evidence>
<keyword evidence="3" id="KW-1185">Reference proteome</keyword>
<sequence>MPVSEHLLAVLFPFVIWGVLVGFVLSLLFAIEEGYQRLRRLHQIPCYRCRYYTRSPHLKCPVHPTEALSEDAIHCRDYEILARSRSSPNPKPLKKWLLNLIHF</sequence>
<dbReference type="EMBL" id="JADEXG010000001">
    <property type="protein sequence ID" value="MBE9075829.1"/>
    <property type="molecule type" value="Genomic_DNA"/>
</dbReference>
<dbReference type="RefSeq" id="WP_193904481.1">
    <property type="nucleotide sequence ID" value="NZ_JADEXG010000001.1"/>
</dbReference>
<dbReference type="Proteomes" id="UP000636505">
    <property type="component" value="Unassembled WGS sequence"/>
</dbReference>
<name>A0A8J7DQ34_9CYAN</name>
<feature type="transmembrane region" description="Helical" evidence="1">
    <location>
        <begin position="6"/>
        <end position="31"/>
    </location>
</feature>